<protein>
    <submittedName>
        <fullName evidence="2">HNH endonuclease</fullName>
    </submittedName>
</protein>
<reference evidence="2 3" key="1">
    <citation type="submission" date="2016-11" db="EMBL/GenBank/DDBJ databases">
        <title>Study of marine rhodopsin-containing bacteria.</title>
        <authorList>
            <person name="Yoshizawa S."/>
            <person name="Kumagai Y."/>
            <person name="Kogure K."/>
        </authorList>
    </citation>
    <scope>NUCLEOTIDE SEQUENCE [LARGE SCALE GENOMIC DNA]</scope>
    <source>
        <strain evidence="2 3">SAORIC-28</strain>
    </source>
</reference>
<dbReference type="RefSeq" id="WP_095511284.1">
    <property type="nucleotide sequence ID" value="NZ_MQWD01000001.1"/>
</dbReference>
<proteinExistence type="predicted"/>
<dbReference type="GO" id="GO:0008270">
    <property type="term" value="F:zinc ion binding"/>
    <property type="evidence" value="ECO:0007669"/>
    <property type="project" value="InterPro"/>
</dbReference>
<dbReference type="InterPro" id="IPR002711">
    <property type="entry name" value="HNH"/>
</dbReference>
<keyword evidence="3" id="KW-1185">Reference proteome</keyword>
<keyword evidence="2" id="KW-0255">Endonuclease</keyword>
<dbReference type="PANTHER" id="PTHR33877:SF2">
    <property type="entry name" value="OS07G0170200 PROTEIN"/>
    <property type="match status" value="1"/>
</dbReference>
<name>A0A271J3T3_9BACT</name>
<evidence type="ECO:0000313" key="3">
    <source>
        <dbReference type="Proteomes" id="UP000216339"/>
    </source>
</evidence>
<dbReference type="Pfam" id="PF01844">
    <property type="entry name" value="HNH"/>
    <property type="match status" value="1"/>
</dbReference>
<keyword evidence="2" id="KW-0540">Nuclease</keyword>
<sequence length="169" mass="19142">MSTLGGHVLVLNQDYQALSVCSVERAVGLVFLQKAEMVAARSDRALRSTRASYPWPSVVRLKRYVRVPYRKVLLTRRNVLRRDGHRCVYCGAAERLTIDHVLPKSRGGPDSWENLVAACTPCNNRKGNRTPDEAGLAMRKRPFRPSHVMYMRDLIGTGEESWKPFLFAA</sequence>
<evidence type="ECO:0000259" key="1">
    <source>
        <dbReference type="SMART" id="SM00507"/>
    </source>
</evidence>
<dbReference type="InterPro" id="IPR052892">
    <property type="entry name" value="NA-targeting_endonuclease"/>
</dbReference>
<dbReference type="SMART" id="SM00507">
    <property type="entry name" value="HNHc"/>
    <property type="match status" value="1"/>
</dbReference>
<dbReference type="AlphaFoldDB" id="A0A271J3T3"/>
<gene>
    <name evidence="2" type="ORF">BSZ37_14775</name>
</gene>
<dbReference type="EMBL" id="MQWD01000001">
    <property type="protein sequence ID" value="PAP77615.1"/>
    <property type="molecule type" value="Genomic_DNA"/>
</dbReference>
<dbReference type="InterPro" id="IPR003615">
    <property type="entry name" value="HNH_nuc"/>
</dbReference>
<evidence type="ECO:0000313" key="2">
    <source>
        <dbReference type="EMBL" id="PAP77615.1"/>
    </source>
</evidence>
<dbReference type="CDD" id="cd00085">
    <property type="entry name" value="HNHc"/>
    <property type="match status" value="1"/>
</dbReference>
<dbReference type="Gene3D" id="1.10.30.50">
    <property type="match status" value="1"/>
</dbReference>
<dbReference type="OrthoDB" id="9802901at2"/>
<dbReference type="PANTHER" id="PTHR33877">
    <property type="entry name" value="SLL1193 PROTEIN"/>
    <property type="match status" value="1"/>
</dbReference>
<dbReference type="Proteomes" id="UP000216339">
    <property type="component" value="Unassembled WGS sequence"/>
</dbReference>
<comment type="caution">
    <text evidence="2">The sequence shown here is derived from an EMBL/GenBank/DDBJ whole genome shotgun (WGS) entry which is preliminary data.</text>
</comment>
<feature type="domain" description="HNH nuclease" evidence="1">
    <location>
        <begin position="74"/>
        <end position="124"/>
    </location>
</feature>
<dbReference type="GO" id="GO:0004519">
    <property type="term" value="F:endonuclease activity"/>
    <property type="evidence" value="ECO:0007669"/>
    <property type="project" value="UniProtKB-KW"/>
</dbReference>
<accession>A0A271J3T3</accession>
<keyword evidence="2" id="KW-0378">Hydrolase</keyword>
<dbReference type="GO" id="GO:0003676">
    <property type="term" value="F:nucleic acid binding"/>
    <property type="evidence" value="ECO:0007669"/>
    <property type="project" value="InterPro"/>
</dbReference>
<organism evidence="2 3">
    <name type="scientific">Rubrivirga marina</name>
    <dbReference type="NCBI Taxonomy" id="1196024"/>
    <lineage>
        <taxon>Bacteria</taxon>
        <taxon>Pseudomonadati</taxon>
        <taxon>Rhodothermota</taxon>
        <taxon>Rhodothermia</taxon>
        <taxon>Rhodothermales</taxon>
        <taxon>Rubricoccaceae</taxon>
        <taxon>Rubrivirga</taxon>
    </lineage>
</organism>